<feature type="region of interest" description="Disordered" evidence="1">
    <location>
        <begin position="74"/>
        <end position="138"/>
    </location>
</feature>
<reference evidence="2" key="1">
    <citation type="journal article" date="2020" name="Stud. Mycol.">
        <title>101 Dothideomycetes genomes: a test case for predicting lifestyles and emergence of pathogens.</title>
        <authorList>
            <person name="Haridas S."/>
            <person name="Albert R."/>
            <person name="Binder M."/>
            <person name="Bloem J."/>
            <person name="Labutti K."/>
            <person name="Salamov A."/>
            <person name="Andreopoulos B."/>
            <person name="Baker S."/>
            <person name="Barry K."/>
            <person name="Bills G."/>
            <person name="Bluhm B."/>
            <person name="Cannon C."/>
            <person name="Castanera R."/>
            <person name="Culley D."/>
            <person name="Daum C."/>
            <person name="Ezra D."/>
            <person name="Gonzalez J."/>
            <person name="Henrissat B."/>
            <person name="Kuo A."/>
            <person name="Liang C."/>
            <person name="Lipzen A."/>
            <person name="Lutzoni F."/>
            <person name="Magnuson J."/>
            <person name="Mondo S."/>
            <person name="Nolan M."/>
            <person name="Ohm R."/>
            <person name="Pangilinan J."/>
            <person name="Park H.-J."/>
            <person name="Ramirez L."/>
            <person name="Alfaro M."/>
            <person name="Sun H."/>
            <person name="Tritt A."/>
            <person name="Yoshinaga Y."/>
            <person name="Zwiers L.-H."/>
            <person name="Turgeon B."/>
            <person name="Goodwin S."/>
            <person name="Spatafora J."/>
            <person name="Crous P."/>
            <person name="Grigoriev I."/>
        </authorList>
    </citation>
    <scope>NUCLEOTIDE SEQUENCE</scope>
    <source>
        <strain evidence="2">CBS 110217</strain>
    </source>
</reference>
<keyword evidence="3" id="KW-1185">Reference proteome</keyword>
<comment type="caution">
    <text evidence="2">The sequence shown here is derived from an EMBL/GenBank/DDBJ whole genome shotgun (WGS) entry which is preliminary data.</text>
</comment>
<accession>A0A9P4H768</accession>
<evidence type="ECO:0000313" key="3">
    <source>
        <dbReference type="Proteomes" id="UP000799777"/>
    </source>
</evidence>
<sequence>MSLGHSLHRSPGWDQFAADERLFGIESNDDERPHIATIDRNHLKYAERGARAERLARFKQAGIIRSLRLPEGYNGQALAGRGEDQVNDRDGIRPDISQLSHEPNEYTPTGSSGDRLPFGTVSSEPDHDTDQNHEGQGSFHSELRIVPKGQNARRHQALQKDSVKPSANSYSTSLGNTIEEFVHPRPTPRYSVHSGRDGRTYFSVDQAHQVVNGQTSIWDRLTSQETGSRLKKDETKKPSFTRPEAASSRDGRLASHPVAVNVKLHKDGQKPGESREPVKLKEFTEREAAAEREGGRKAKESTTLKRHTAEENPTLREAGNSEKDAVTLRRLTKEEAAPEQEVRREKRGQGNNICADAAVSEQVSRPPLFEEGILSDTMPKALPEPTFWIPEALPKKSPQTYGWRNDHIVRGPLDEELFEVNTTLGRGSLGIVEEFRRKGTQLPTLVRKRFIVPMRRRQAILQIIEEEAKNLKSL</sequence>
<gene>
    <name evidence="2" type="ORF">EK21DRAFT_113802</name>
</gene>
<feature type="compositionally biased region" description="Basic and acidic residues" evidence="1">
    <location>
        <begin position="124"/>
        <end position="133"/>
    </location>
</feature>
<name>A0A9P4H768_9PLEO</name>
<feature type="compositionally biased region" description="Polar residues" evidence="1">
    <location>
        <begin position="97"/>
        <end position="112"/>
    </location>
</feature>
<feature type="compositionally biased region" description="Basic and acidic residues" evidence="1">
    <location>
        <begin position="228"/>
        <end position="237"/>
    </location>
</feature>
<feature type="compositionally biased region" description="Polar residues" evidence="1">
    <location>
        <begin position="215"/>
        <end position="227"/>
    </location>
</feature>
<proteinExistence type="predicted"/>
<evidence type="ECO:0000313" key="2">
    <source>
        <dbReference type="EMBL" id="KAF2028464.1"/>
    </source>
</evidence>
<feature type="compositionally biased region" description="Basic and acidic residues" evidence="1">
    <location>
        <begin position="81"/>
        <end position="93"/>
    </location>
</feature>
<feature type="region of interest" description="Disordered" evidence="1">
    <location>
        <begin position="215"/>
        <end position="325"/>
    </location>
</feature>
<evidence type="ECO:0000256" key="1">
    <source>
        <dbReference type="SAM" id="MobiDB-lite"/>
    </source>
</evidence>
<dbReference type="Proteomes" id="UP000799777">
    <property type="component" value="Unassembled WGS sequence"/>
</dbReference>
<dbReference type="EMBL" id="ML978212">
    <property type="protein sequence ID" value="KAF2028464.1"/>
    <property type="molecule type" value="Genomic_DNA"/>
</dbReference>
<feature type="region of interest" description="Disordered" evidence="1">
    <location>
        <begin position="150"/>
        <end position="169"/>
    </location>
</feature>
<feature type="compositionally biased region" description="Basic and acidic residues" evidence="1">
    <location>
        <begin position="264"/>
        <end position="325"/>
    </location>
</feature>
<dbReference type="OrthoDB" id="4062651at2759"/>
<dbReference type="AlphaFoldDB" id="A0A9P4H768"/>
<protein>
    <submittedName>
        <fullName evidence="2">Uncharacterized protein</fullName>
    </submittedName>
</protein>
<organism evidence="2 3">
    <name type="scientific">Setomelanomma holmii</name>
    <dbReference type="NCBI Taxonomy" id="210430"/>
    <lineage>
        <taxon>Eukaryota</taxon>
        <taxon>Fungi</taxon>
        <taxon>Dikarya</taxon>
        <taxon>Ascomycota</taxon>
        <taxon>Pezizomycotina</taxon>
        <taxon>Dothideomycetes</taxon>
        <taxon>Pleosporomycetidae</taxon>
        <taxon>Pleosporales</taxon>
        <taxon>Pleosporineae</taxon>
        <taxon>Phaeosphaeriaceae</taxon>
        <taxon>Setomelanomma</taxon>
    </lineage>
</organism>